<feature type="domain" description="Elongation Factor G" evidence="5">
    <location>
        <begin position="270"/>
        <end position="305"/>
    </location>
</feature>
<dbReference type="GO" id="GO:0005525">
    <property type="term" value="F:GTP binding"/>
    <property type="evidence" value="ECO:0007669"/>
    <property type="project" value="UniProtKB-KW"/>
</dbReference>
<dbReference type="InterPro" id="IPR009000">
    <property type="entry name" value="Transl_B-barrel_sf"/>
</dbReference>
<dbReference type="Proteomes" id="UP000789572">
    <property type="component" value="Unassembled WGS sequence"/>
</dbReference>
<dbReference type="PANTHER" id="PTHR43261:SF1">
    <property type="entry name" value="RIBOSOME-RELEASING FACTOR 2, MITOCHONDRIAL"/>
    <property type="match status" value="1"/>
</dbReference>
<dbReference type="Gene3D" id="2.40.30.10">
    <property type="entry name" value="Translation factors"/>
    <property type="match status" value="1"/>
</dbReference>
<dbReference type="Pfam" id="PF03144">
    <property type="entry name" value="GTP_EFTU_D2"/>
    <property type="match status" value="1"/>
</dbReference>
<dbReference type="GO" id="GO:0006412">
    <property type="term" value="P:translation"/>
    <property type="evidence" value="ECO:0007669"/>
    <property type="project" value="UniProtKB-KW"/>
</dbReference>
<gene>
    <name evidence="6" type="ORF">POCULU_LOCUS6839</name>
</gene>
<dbReference type="InterPro" id="IPR004161">
    <property type="entry name" value="EFTu-like_2"/>
</dbReference>
<dbReference type="SUPFAM" id="SSF50447">
    <property type="entry name" value="Translation proteins"/>
    <property type="match status" value="1"/>
</dbReference>
<dbReference type="InterPro" id="IPR041095">
    <property type="entry name" value="EFG_II"/>
</dbReference>
<dbReference type="AlphaFoldDB" id="A0A9N9C2C4"/>
<dbReference type="Pfam" id="PF14492">
    <property type="entry name" value="EFG_III"/>
    <property type="match status" value="1"/>
</dbReference>
<evidence type="ECO:0000259" key="5">
    <source>
        <dbReference type="Pfam" id="PF14492"/>
    </source>
</evidence>
<dbReference type="PANTHER" id="PTHR43261">
    <property type="entry name" value="TRANSLATION ELONGATION FACTOR G-RELATED"/>
    <property type="match status" value="1"/>
</dbReference>
<dbReference type="InterPro" id="IPR027417">
    <property type="entry name" value="P-loop_NTPase"/>
</dbReference>
<dbReference type="EMBL" id="CAJVPJ010001368">
    <property type="protein sequence ID" value="CAG8588271.1"/>
    <property type="molecule type" value="Genomic_DNA"/>
</dbReference>
<evidence type="ECO:0000256" key="2">
    <source>
        <dbReference type="ARBA" id="ARBA00022917"/>
    </source>
</evidence>
<keyword evidence="7" id="KW-1185">Reference proteome</keyword>
<dbReference type="CDD" id="cd04088">
    <property type="entry name" value="EFG_mtEFG_II"/>
    <property type="match status" value="1"/>
</dbReference>
<dbReference type="InterPro" id="IPR035647">
    <property type="entry name" value="EFG_III/V"/>
</dbReference>
<evidence type="ECO:0000313" key="6">
    <source>
        <dbReference type="EMBL" id="CAG8588271.1"/>
    </source>
</evidence>
<dbReference type="GO" id="GO:0032790">
    <property type="term" value="P:ribosome disassembly"/>
    <property type="evidence" value="ECO:0007669"/>
    <property type="project" value="TreeGrafter"/>
</dbReference>
<keyword evidence="1" id="KW-0547">Nucleotide-binding</keyword>
<feature type="domain" description="Translation elongation factor EFTu-like" evidence="4">
    <location>
        <begin position="192"/>
        <end position="256"/>
    </location>
</feature>
<organism evidence="6 7">
    <name type="scientific">Paraglomus occultum</name>
    <dbReference type="NCBI Taxonomy" id="144539"/>
    <lineage>
        <taxon>Eukaryota</taxon>
        <taxon>Fungi</taxon>
        <taxon>Fungi incertae sedis</taxon>
        <taxon>Mucoromycota</taxon>
        <taxon>Glomeromycotina</taxon>
        <taxon>Glomeromycetes</taxon>
        <taxon>Paraglomerales</taxon>
        <taxon>Paraglomeraceae</taxon>
        <taxon>Paraglomus</taxon>
    </lineage>
</organism>
<keyword evidence="3" id="KW-0342">GTP-binding</keyword>
<accession>A0A9N9C2C4</accession>
<dbReference type="SUPFAM" id="SSF52540">
    <property type="entry name" value="P-loop containing nucleoside triphosphate hydrolases"/>
    <property type="match status" value="1"/>
</dbReference>
<evidence type="ECO:0000259" key="4">
    <source>
        <dbReference type="Pfam" id="PF03144"/>
    </source>
</evidence>
<evidence type="ECO:0000256" key="3">
    <source>
        <dbReference type="ARBA" id="ARBA00023134"/>
    </source>
</evidence>
<protein>
    <submittedName>
        <fullName evidence="6">10034_t:CDS:1</fullName>
    </submittedName>
</protein>
<dbReference type="SUPFAM" id="SSF54980">
    <property type="entry name" value="EF-G C-terminal domain-like"/>
    <property type="match status" value="1"/>
</dbReference>
<comment type="caution">
    <text evidence="6">The sequence shown here is derived from an EMBL/GenBank/DDBJ whole genome shotgun (WGS) entry which is preliminary data.</text>
</comment>
<dbReference type="FunFam" id="2.40.30.10:FF:000006">
    <property type="entry name" value="Elongation factor G"/>
    <property type="match status" value="1"/>
</dbReference>
<proteinExistence type="predicted"/>
<keyword evidence="2" id="KW-0648">Protein biosynthesis</keyword>
<reference evidence="6" key="1">
    <citation type="submission" date="2021-06" db="EMBL/GenBank/DDBJ databases">
        <authorList>
            <person name="Kallberg Y."/>
            <person name="Tangrot J."/>
            <person name="Rosling A."/>
        </authorList>
    </citation>
    <scope>NUCLEOTIDE SEQUENCE</scope>
    <source>
        <strain evidence="6">IA702</strain>
    </source>
</reference>
<dbReference type="OrthoDB" id="198619at2759"/>
<sequence>MDGVDNVEKFTENLKSIREKLHATPLPVQFPIGAGRELEGVVDVIEQKAYYCQMGDKEEKYQIKDIPPKLLEEAKKYRQELLEKIIEQDEELAMKYLEGQELSIEEVKKLLRKATLTGKYFPVFCGSAYKYVGVKLVLNGVVDYLPSPLDITEIPAFSPHDKNNQKIVNCHSPLSCLALAFKIMVDNYNNKLTFFRVYAGEMTANSYVYNVSQGKEERISRLVRMHANNKEEVKKVGAGDIAAAIGLERTITGDTFGEKNNPLLLETIDFAEPVISQAIEPKTNEDKDKLRDALEKLKIQDPSFKY</sequence>
<name>A0A9N9C2C4_9GLOM</name>
<evidence type="ECO:0000313" key="7">
    <source>
        <dbReference type="Proteomes" id="UP000789572"/>
    </source>
</evidence>
<dbReference type="Gene3D" id="3.40.50.300">
    <property type="entry name" value="P-loop containing nucleotide triphosphate hydrolases"/>
    <property type="match status" value="1"/>
</dbReference>
<dbReference type="Gene3D" id="3.30.70.870">
    <property type="entry name" value="Elongation Factor G (Translational Gtpase), domain 3"/>
    <property type="match status" value="1"/>
</dbReference>
<evidence type="ECO:0000256" key="1">
    <source>
        <dbReference type="ARBA" id="ARBA00022741"/>
    </source>
</evidence>